<sequence>MRIPEIIPSKTEEGEMIKSNLNNSLRVACPGIIQAFDIESQTATVRLCIRESITNDSGASQWAEIPPLLDLPILIPRAGGYMMTLPIKAGDECLVVFSDMCIDGWFMHGGVQNQMEKRRHDLSDGICIPGIWSQPNRVKDYSTTSCQIRNEEGSSYIELSGDNVNIVAKGSINLSAASVKSNGLDINTHTHTYSGGETSDPH</sequence>
<reference evidence="2 3" key="1">
    <citation type="submission" date="2016-09" db="EMBL/GenBank/DDBJ databases">
        <title>Genome sequence of Eubacterium angustum.</title>
        <authorList>
            <person name="Poehlein A."/>
            <person name="Daniel R."/>
        </authorList>
    </citation>
    <scope>NUCLEOTIDE SEQUENCE [LARGE SCALE GENOMIC DNA]</scope>
    <source>
        <strain evidence="2 3">DSM 1989</strain>
    </source>
</reference>
<accession>A0A1S1V9I3</accession>
<dbReference type="Gene3D" id="2.40.50.230">
    <property type="entry name" value="Gp5 N-terminal domain"/>
    <property type="match status" value="1"/>
</dbReference>
<dbReference type="InterPro" id="IPR037026">
    <property type="entry name" value="Vgr_OB-fold_dom_sf"/>
</dbReference>
<dbReference type="AlphaFoldDB" id="A0A1S1V9I3"/>
<comment type="caution">
    <text evidence="2">The sequence shown here is derived from an EMBL/GenBank/DDBJ whole genome shotgun (WGS) entry which is preliminary data.</text>
</comment>
<protein>
    <recommendedName>
        <fullName evidence="1">Phage protein Gp138 N-terminal domain-containing protein</fullName>
    </recommendedName>
</protein>
<evidence type="ECO:0000313" key="2">
    <source>
        <dbReference type="EMBL" id="OHW63060.1"/>
    </source>
</evidence>
<name>A0A1S1V9I3_9FIRM</name>
<dbReference type="InterPro" id="IPR041599">
    <property type="entry name" value="Gp138_N"/>
</dbReference>
<dbReference type="Proteomes" id="UP000180254">
    <property type="component" value="Unassembled WGS sequence"/>
</dbReference>
<evidence type="ECO:0000313" key="3">
    <source>
        <dbReference type="Proteomes" id="UP000180254"/>
    </source>
</evidence>
<proteinExistence type="predicted"/>
<evidence type="ECO:0000259" key="1">
    <source>
        <dbReference type="Pfam" id="PF18352"/>
    </source>
</evidence>
<keyword evidence="3" id="KW-1185">Reference proteome</keyword>
<dbReference type="EMBL" id="MKIE01000002">
    <property type="protein sequence ID" value="OHW63060.1"/>
    <property type="molecule type" value="Genomic_DNA"/>
</dbReference>
<gene>
    <name evidence="2" type="ORF">EUAN_08440</name>
</gene>
<dbReference type="STRING" id="39480.EUAN_08440"/>
<organism evidence="2 3">
    <name type="scientific">Andreesenia angusta</name>
    <dbReference type="NCBI Taxonomy" id="39480"/>
    <lineage>
        <taxon>Bacteria</taxon>
        <taxon>Bacillati</taxon>
        <taxon>Bacillota</taxon>
        <taxon>Tissierellia</taxon>
        <taxon>Tissierellales</taxon>
        <taxon>Gottschalkiaceae</taxon>
        <taxon>Andreesenia</taxon>
    </lineage>
</organism>
<dbReference type="RefSeq" id="WP_071061983.1">
    <property type="nucleotide sequence ID" value="NZ_MKIE01000002.1"/>
</dbReference>
<feature type="domain" description="Phage protein Gp138 N-terminal" evidence="1">
    <location>
        <begin position="30"/>
        <end position="130"/>
    </location>
</feature>
<dbReference type="Pfam" id="PF18352">
    <property type="entry name" value="Gp138_N"/>
    <property type="match status" value="1"/>
</dbReference>